<feature type="modified residue" description="4-aspartylphosphate" evidence="1">
    <location>
        <position position="247"/>
    </location>
</feature>
<evidence type="ECO:0000259" key="3">
    <source>
        <dbReference type="PROSITE" id="PS50851"/>
    </source>
</evidence>
<dbReference type="SUPFAM" id="SSF50341">
    <property type="entry name" value="CheW-like"/>
    <property type="match status" value="1"/>
</dbReference>
<dbReference type="EMBL" id="MTSM01000020">
    <property type="protein sequence ID" value="OPX54690.1"/>
    <property type="molecule type" value="Genomic_DNA"/>
</dbReference>
<feature type="domain" description="Response regulatory" evidence="2">
    <location>
        <begin position="189"/>
        <end position="314"/>
    </location>
</feature>
<evidence type="ECO:0000313" key="5">
    <source>
        <dbReference type="Proteomes" id="UP000191418"/>
    </source>
</evidence>
<dbReference type="Pfam" id="PF00072">
    <property type="entry name" value="Response_reg"/>
    <property type="match status" value="1"/>
</dbReference>
<evidence type="ECO:0000256" key="1">
    <source>
        <dbReference type="PROSITE-ProRule" id="PRU00169"/>
    </source>
</evidence>
<dbReference type="InterPro" id="IPR036061">
    <property type="entry name" value="CheW-like_dom_sf"/>
</dbReference>
<keyword evidence="5" id="KW-1185">Reference proteome</keyword>
<dbReference type="SUPFAM" id="SSF52172">
    <property type="entry name" value="CheY-like"/>
    <property type="match status" value="1"/>
</dbReference>
<dbReference type="GO" id="GO:0000160">
    <property type="term" value="P:phosphorelay signal transduction system"/>
    <property type="evidence" value="ECO:0007669"/>
    <property type="project" value="InterPro"/>
</dbReference>
<dbReference type="Gene3D" id="2.30.30.40">
    <property type="entry name" value="SH3 Domains"/>
    <property type="match status" value="1"/>
</dbReference>
<gene>
    <name evidence="4" type="ORF">BTE48_12985</name>
</gene>
<dbReference type="Gene3D" id="2.40.50.180">
    <property type="entry name" value="CheA-289, Domain 4"/>
    <property type="match status" value="1"/>
</dbReference>
<evidence type="ECO:0000313" key="4">
    <source>
        <dbReference type="EMBL" id="OPX54690.1"/>
    </source>
</evidence>
<dbReference type="InterPro" id="IPR001789">
    <property type="entry name" value="Sig_transdc_resp-reg_receiver"/>
</dbReference>
<comment type="caution">
    <text evidence="4">The sequence shown here is derived from an EMBL/GenBank/DDBJ whole genome shotgun (WGS) entry which is preliminary data.</text>
</comment>
<name>A0A1T4RQR2_9GAMM</name>
<protein>
    <submittedName>
        <fullName evidence="4">Chemotaxis protein CheW</fullName>
    </submittedName>
</protein>
<dbReference type="CDD" id="cd19924">
    <property type="entry name" value="REC_CheV-like"/>
    <property type="match status" value="1"/>
</dbReference>
<dbReference type="AlphaFoldDB" id="A0A1T4RQR2"/>
<keyword evidence="1" id="KW-0597">Phosphoprotein</keyword>
<dbReference type="InterPro" id="IPR024181">
    <property type="entry name" value="Chemotax_regulator_CheV"/>
</dbReference>
<accession>A0A1T4RQR2</accession>
<dbReference type="SMART" id="SM00260">
    <property type="entry name" value="CheW"/>
    <property type="match status" value="1"/>
</dbReference>
<evidence type="ECO:0000259" key="2">
    <source>
        <dbReference type="PROSITE" id="PS50110"/>
    </source>
</evidence>
<dbReference type="PANTHER" id="PTHR47233">
    <property type="entry name" value="CHEMOTAXIS PROTEIN CHEV"/>
    <property type="match status" value="1"/>
</dbReference>
<sequence length="321" mass="35925">MSKLLNSVNQRTQLAGENRLELLLFRLEDKQLYGINVFKVKKIITCPALTAMPHRHAITLGVANTMDGPLPILDLKLAIGHGNSNNVRGKSVIVAEYNRKMQGFLVDKVEHIINIQWSEIHPPPRGVGRDHYLTAISKHNNEIIEIIDVEKIIAEIMPFNEQVDAPMSQALDDAFEQQQESSGTVPNKNVLVVDDSVVARNQIKRCLEAVGFNCTLLKNGLEAYQFLENMTLEGRSPTDEYLMMISDIEMPEMDGYTLTRRVKENAEMKGLYVLLHTSLSGVFNKAMVEKVGADDFIPKFDANELANAVLERLGLKPTKSA</sequence>
<dbReference type="SMART" id="SM00448">
    <property type="entry name" value="REC"/>
    <property type="match status" value="1"/>
</dbReference>
<dbReference type="GO" id="GO:0006935">
    <property type="term" value="P:chemotaxis"/>
    <property type="evidence" value="ECO:0007669"/>
    <property type="project" value="InterPro"/>
</dbReference>
<dbReference type="InterPro" id="IPR011006">
    <property type="entry name" value="CheY-like_superfamily"/>
</dbReference>
<dbReference type="InterPro" id="IPR002545">
    <property type="entry name" value="CheW-lke_dom"/>
</dbReference>
<dbReference type="STRING" id="64969.SAMN02745127_02525"/>
<dbReference type="PROSITE" id="PS50851">
    <property type="entry name" value="CHEW"/>
    <property type="match status" value="1"/>
</dbReference>
<reference evidence="4 5" key="1">
    <citation type="submission" date="2017-01" db="EMBL/GenBank/DDBJ databases">
        <title>Genome Sequencing of a Marine Spirillum, Oceanospirillum multiglobuliferum ATCC 33336, from Japan.</title>
        <authorList>
            <person name="Carney J.G."/>
            <person name="Trachtenberg A.M."/>
            <person name="Rheaume B.A."/>
            <person name="Linnane J.D."/>
            <person name="Pitts N.L."/>
            <person name="Mykles D.L."/>
            <person name="Maclea K.S."/>
        </authorList>
    </citation>
    <scope>NUCLEOTIDE SEQUENCE [LARGE SCALE GENOMIC DNA]</scope>
    <source>
        <strain evidence="4 5">ATCC 33336</strain>
    </source>
</reference>
<dbReference type="Gene3D" id="3.40.50.2300">
    <property type="match status" value="1"/>
</dbReference>
<dbReference type="PROSITE" id="PS50110">
    <property type="entry name" value="RESPONSE_REGULATORY"/>
    <property type="match status" value="1"/>
</dbReference>
<feature type="domain" description="CheW-like" evidence="3">
    <location>
        <begin position="19"/>
        <end position="158"/>
    </location>
</feature>
<dbReference type="Pfam" id="PF01584">
    <property type="entry name" value="CheW"/>
    <property type="match status" value="1"/>
</dbReference>
<dbReference type="RefSeq" id="WP_078746070.1">
    <property type="nucleotide sequence ID" value="NZ_FUXG01000019.1"/>
</dbReference>
<dbReference type="PANTHER" id="PTHR47233:SF3">
    <property type="entry name" value="CHEMOTAXIS PROTEIN CHEV"/>
    <property type="match status" value="1"/>
</dbReference>
<organism evidence="4 5">
    <name type="scientific">Oceanospirillum multiglobuliferum</name>
    <dbReference type="NCBI Taxonomy" id="64969"/>
    <lineage>
        <taxon>Bacteria</taxon>
        <taxon>Pseudomonadati</taxon>
        <taxon>Pseudomonadota</taxon>
        <taxon>Gammaproteobacteria</taxon>
        <taxon>Oceanospirillales</taxon>
        <taxon>Oceanospirillaceae</taxon>
        <taxon>Oceanospirillum</taxon>
    </lineage>
</organism>
<dbReference type="PIRSF" id="PIRSF002867">
    <property type="entry name" value="CheV"/>
    <property type="match status" value="1"/>
</dbReference>
<dbReference type="Proteomes" id="UP000191418">
    <property type="component" value="Unassembled WGS sequence"/>
</dbReference>
<dbReference type="OrthoDB" id="9806105at2"/>
<proteinExistence type="predicted"/>